<name>A0A0N5ARB4_9BILA</name>
<dbReference type="PANTHER" id="PTHR13399">
    <property type="entry name" value="TRANSLOCON-ASSOCIATED PROTEIN TRAP , GAMMA SUBUNIT"/>
    <property type="match status" value="1"/>
</dbReference>
<dbReference type="STRING" id="451379.A0A0N5ARB4"/>
<dbReference type="WBParaSite" id="SMUV_0000725501-mRNA-1">
    <property type="protein sequence ID" value="SMUV_0000725501-mRNA-1"/>
    <property type="gene ID" value="SMUV_0000725501"/>
</dbReference>
<sequence length="516" mass="59733">MNNRLIKVVKVRGHEAYRQESKCSIITALLQAVSEKNLTLVEHTKLQFALHPPASDIAFHYWLNTMKALARFHDGIPWQFRINVVWITMANYYIRIARINWPLVRQAAFSNTINSDDDRLSLQILKDLHRTGWPEFEGVEKVHLKRVLLGYARYNRSIRYCQGFNVIVALLSEITSSNDEETLKLLIFLLEYVLPHGYFDQNLRGLSVDMSVIRILLHEKLPQIASHLDNLQRNSRSDYEPPLENVFSMQWFLTLFAACLPKKCVYRIIDAIMLDGSEVILKVALVIWNKLSRKILRARSATDFYCMMDVQCKKMLHLHNHEINGFIQAMYSMDDLTGTSIEQLRDNVHWNIQPFTPAARFPRKSNPKPMYKTEISTYARLIPCISCKSSCYFTDRQVTKLMKANLSILRRKYKEAIKTQEKAFLKIQDDSLNLAVNDGDTKSLCSVQLASTLSTVDDDNIQVLKWLNDERLYKDNSAFLEISHCDNGSVYVPMNSTVPVKPFTVQPKDTDDTWIN</sequence>
<dbReference type="Pfam" id="PF00566">
    <property type="entry name" value="RabGAP-TBC"/>
    <property type="match status" value="1"/>
</dbReference>
<dbReference type="SUPFAM" id="SSF47923">
    <property type="entry name" value="Ypt/Rab-GAP domain of gyp1p"/>
    <property type="match status" value="2"/>
</dbReference>
<dbReference type="Gene3D" id="1.10.472.80">
    <property type="entry name" value="Ypt/Rab-GAP domain of gyp1p, domain 3"/>
    <property type="match status" value="1"/>
</dbReference>
<accession>A0A0N5ARB4</accession>
<evidence type="ECO:0000259" key="1">
    <source>
        <dbReference type="PROSITE" id="PS50086"/>
    </source>
</evidence>
<dbReference type="AlphaFoldDB" id="A0A0N5ARB4"/>
<keyword evidence="2" id="KW-1185">Reference proteome</keyword>
<reference evidence="3" key="1">
    <citation type="submission" date="2017-02" db="UniProtKB">
        <authorList>
            <consortium name="WormBaseParasite"/>
        </authorList>
    </citation>
    <scope>IDENTIFICATION</scope>
</reference>
<dbReference type="Gene3D" id="1.10.8.270">
    <property type="entry name" value="putative rabgap domain of human tbc1 domain family member 14 like domains"/>
    <property type="match status" value="1"/>
</dbReference>
<dbReference type="PROSITE" id="PS50086">
    <property type="entry name" value="TBC_RABGAP"/>
    <property type="match status" value="1"/>
</dbReference>
<evidence type="ECO:0000313" key="3">
    <source>
        <dbReference type="WBParaSite" id="SMUV_0000725501-mRNA-1"/>
    </source>
</evidence>
<evidence type="ECO:0000313" key="2">
    <source>
        <dbReference type="Proteomes" id="UP000046393"/>
    </source>
</evidence>
<dbReference type="InterPro" id="IPR000195">
    <property type="entry name" value="Rab-GAP-TBC_dom"/>
</dbReference>
<dbReference type="Proteomes" id="UP000046393">
    <property type="component" value="Unplaced"/>
</dbReference>
<proteinExistence type="predicted"/>
<dbReference type="GO" id="GO:0005783">
    <property type="term" value="C:endoplasmic reticulum"/>
    <property type="evidence" value="ECO:0007669"/>
    <property type="project" value="TreeGrafter"/>
</dbReference>
<dbReference type="InterPro" id="IPR035969">
    <property type="entry name" value="Rab-GAP_TBC_sf"/>
</dbReference>
<dbReference type="PANTHER" id="PTHR13399:SF2">
    <property type="entry name" value="TRANSLOCON-ASSOCIATED PROTEIN SUBUNIT GAMMA"/>
    <property type="match status" value="1"/>
</dbReference>
<feature type="domain" description="Rab-GAP TBC" evidence="1">
    <location>
        <begin position="91"/>
        <end position="276"/>
    </location>
</feature>
<dbReference type="SMART" id="SM00164">
    <property type="entry name" value="TBC"/>
    <property type="match status" value="1"/>
</dbReference>
<protein>
    <submittedName>
        <fullName evidence="3">Rab-GAP TBC domain-containing protein</fullName>
    </submittedName>
</protein>
<organism evidence="2 3">
    <name type="scientific">Syphacia muris</name>
    <dbReference type="NCBI Taxonomy" id="451379"/>
    <lineage>
        <taxon>Eukaryota</taxon>
        <taxon>Metazoa</taxon>
        <taxon>Ecdysozoa</taxon>
        <taxon>Nematoda</taxon>
        <taxon>Chromadorea</taxon>
        <taxon>Rhabditida</taxon>
        <taxon>Spirurina</taxon>
        <taxon>Oxyuridomorpha</taxon>
        <taxon>Oxyuroidea</taxon>
        <taxon>Oxyuridae</taxon>
        <taxon>Syphacia</taxon>
    </lineage>
</organism>